<keyword evidence="2" id="KW-0221">Differentiation</keyword>
<dbReference type="Proteomes" id="UP000279307">
    <property type="component" value="Chromosome 9"/>
</dbReference>
<evidence type="ECO:0000313" key="9">
    <source>
        <dbReference type="EMBL" id="RLU18545.1"/>
    </source>
</evidence>
<evidence type="ECO:0000256" key="3">
    <source>
        <dbReference type="ARBA" id="ARBA00023015"/>
    </source>
</evidence>
<accession>A0A3L8DDJ7</accession>
<dbReference type="PANTHER" id="PTHR23349:SF50">
    <property type="entry name" value="PROTEIN TWIST"/>
    <property type="match status" value="1"/>
</dbReference>
<dbReference type="GO" id="GO:0046983">
    <property type="term" value="F:protein dimerization activity"/>
    <property type="evidence" value="ECO:0007669"/>
    <property type="project" value="InterPro"/>
</dbReference>
<evidence type="ECO:0000256" key="7">
    <source>
        <dbReference type="SAM" id="MobiDB-lite"/>
    </source>
</evidence>
<dbReference type="InterPro" id="IPR050283">
    <property type="entry name" value="E-box_TF_Regulators"/>
</dbReference>
<dbReference type="GO" id="GO:0030154">
    <property type="term" value="P:cell differentiation"/>
    <property type="evidence" value="ECO:0007669"/>
    <property type="project" value="UniProtKB-KW"/>
</dbReference>
<dbReference type="OrthoDB" id="8583783at2759"/>
<evidence type="ECO:0000256" key="5">
    <source>
        <dbReference type="ARBA" id="ARBA00023163"/>
    </source>
</evidence>
<dbReference type="GO" id="GO:0000981">
    <property type="term" value="F:DNA-binding transcription factor activity, RNA polymerase II-specific"/>
    <property type="evidence" value="ECO:0007669"/>
    <property type="project" value="TreeGrafter"/>
</dbReference>
<dbReference type="GO" id="GO:0000977">
    <property type="term" value="F:RNA polymerase II transcription regulatory region sequence-specific DNA binding"/>
    <property type="evidence" value="ECO:0007669"/>
    <property type="project" value="TreeGrafter"/>
</dbReference>
<reference evidence="9" key="1">
    <citation type="journal article" date="2018" name="Genome Res.">
        <title>The genomic architecture and molecular evolution of ant odorant receptors.</title>
        <authorList>
            <person name="McKenzie S.K."/>
            <person name="Kronauer D.J.C."/>
        </authorList>
    </citation>
    <scope>NUCLEOTIDE SEQUENCE [LARGE SCALE GENOMIC DNA]</scope>
    <source>
        <strain evidence="9">Clonal line C1</strain>
    </source>
</reference>
<protein>
    <recommendedName>
        <fullName evidence="8">BHLH domain-containing protein</fullName>
    </recommendedName>
</protein>
<dbReference type="Gene3D" id="4.10.280.10">
    <property type="entry name" value="Helix-loop-helix DNA-binding domain"/>
    <property type="match status" value="1"/>
</dbReference>
<dbReference type="Pfam" id="PF00010">
    <property type="entry name" value="HLH"/>
    <property type="match status" value="1"/>
</dbReference>
<dbReference type="PROSITE" id="PS50888">
    <property type="entry name" value="BHLH"/>
    <property type="match status" value="1"/>
</dbReference>
<feature type="compositionally biased region" description="Low complexity" evidence="7">
    <location>
        <begin position="361"/>
        <end position="380"/>
    </location>
</feature>
<dbReference type="CDD" id="cd11464">
    <property type="entry name" value="bHLH_TS_TWIST"/>
    <property type="match status" value="1"/>
</dbReference>
<gene>
    <name evidence="9" type="ORF">DMN91_008902</name>
</gene>
<feature type="domain" description="BHLH" evidence="8">
    <location>
        <begin position="402"/>
        <end position="453"/>
    </location>
</feature>
<evidence type="ECO:0000259" key="8">
    <source>
        <dbReference type="PROSITE" id="PS50888"/>
    </source>
</evidence>
<dbReference type="PANTHER" id="PTHR23349">
    <property type="entry name" value="BASIC HELIX-LOOP-HELIX TRANSCRIPTION FACTOR, TWIST"/>
    <property type="match status" value="1"/>
</dbReference>
<evidence type="ECO:0000256" key="1">
    <source>
        <dbReference type="ARBA" id="ARBA00022473"/>
    </source>
</evidence>
<keyword evidence="5" id="KW-0804">Transcription</keyword>
<dbReference type="InterPro" id="IPR036638">
    <property type="entry name" value="HLH_DNA-bd_sf"/>
</dbReference>
<dbReference type="InterPro" id="IPR015789">
    <property type="entry name" value="Twist-rel_bHLH"/>
</dbReference>
<dbReference type="SMART" id="SM00353">
    <property type="entry name" value="HLH"/>
    <property type="match status" value="1"/>
</dbReference>
<comment type="caution">
    <text evidence="9">The sequence shown here is derived from an EMBL/GenBank/DDBJ whole genome shotgun (WGS) entry which is preliminary data.</text>
</comment>
<organism evidence="9">
    <name type="scientific">Ooceraea biroi</name>
    <name type="common">Clonal raider ant</name>
    <name type="synonym">Cerapachys biroi</name>
    <dbReference type="NCBI Taxonomy" id="2015173"/>
    <lineage>
        <taxon>Eukaryota</taxon>
        <taxon>Metazoa</taxon>
        <taxon>Ecdysozoa</taxon>
        <taxon>Arthropoda</taxon>
        <taxon>Hexapoda</taxon>
        <taxon>Insecta</taxon>
        <taxon>Pterygota</taxon>
        <taxon>Neoptera</taxon>
        <taxon>Endopterygota</taxon>
        <taxon>Hymenoptera</taxon>
        <taxon>Apocrita</taxon>
        <taxon>Aculeata</taxon>
        <taxon>Formicoidea</taxon>
        <taxon>Formicidae</taxon>
        <taxon>Dorylinae</taxon>
        <taxon>Ooceraea</taxon>
    </lineage>
</organism>
<evidence type="ECO:0000256" key="2">
    <source>
        <dbReference type="ARBA" id="ARBA00022782"/>
    </source>
</evidence>
<dbReference type="SUPFAM" id="SSF47459">
    <property type="entry name" value="HLH, helix-loop-helix DNA-binding domain"/>
    <property type="match status" value="1"/>
</dbReference>
<proteinExistence type="predicted"/>
<keyword evidence="1" id="KW-0217">Developmental protein</keyword>
<reference evidence="9" key="2">
    <citation type="submission" date="2018-07" db="EMBL/GenBank/DDBJ databases">
        <authorList>
            <person name="Mckenzie S.K."/>
            <person name="Kronauer D.J.C."/>
        </authorList>
    </citation>
    <scope>NUCLEOTIDE SEQUENCE</scope>
    <source>
        <strain evidence="9">Clonal line C1</strain>
    </source>
</reference>
<evidence type="ECO:0000256" key="6">
    <source>
        <dbReference type="ARBA" id="ARBA00023242"/>
    </source>
</evidence>
<dbReference type="EMBL" id="QOIP01000009">
    <property type="protein sequence ID" value="RLU18545.1"/>
    <property type="molecule type" value="Genomic_DNA"/>
</dbReference>
<evidence type="ECO:0000256" key="4">
    <source>
        <dbReference type="ARBA" id="ARBA00023125"/>
    </source>
</evidence>
<keyword evidence="6" id="KW-0539">Nucleus</keyword>
<name>A0A3L8DDJ7_OOCBI</name>
<feature type="region of interest" description="Disordered" evidence="7">
    <location>
        <begin position="357"/>
        <end position="382"/>
    </location>
</feature>
<sequence length="524" mass="58078">MADISGTGRARGSFKSAFDASRRDEPAPQTTIPLDVPFQVDMGKKSVPFRSFLVLAGTTSEISSLVAAAAAAPKDKIINLDGVPRQKILAYWLLDEEEEEADARSEHGSESTPRGSVACVVKSVMDTHSHQGTSPPCSTCGSDGEWEAWEAWEATHSEGRLPLWAGAHSGPLNPRLSDGNSNSDSSVPSQYDQYFMSQLTDLSSPPQQHRAMSAYSHPHYSHQADYNHQLVFNNGPEINFNPNLSPLLDPMLTGKIVRNFSLSSADNEQRRQSTENSSEFLPEYGKNMCVTSPHFMFSPEGCNGDEINALGSVQSIHGQASYHPTDRNVVEYKTDQQQQVVDHHPLRRYNEQMQVKSFDQSVQTESLSSSSSSTSTRGYSVANDIKSVTKRRKLNDSSNIQRPRTMATVRERQRMQSLNEAFSALRKIIPTLPSDKLSKIQTLKLAVRYIDFLYHLLKTNVDGGDSDEEINDRLVAILEGCWKLIPNVYCLERRSKIISVGTFFRGAGTCLHDSDGFGLFYGAT</sequence>
<keyword evidence="3" id="KW-0805">Transcription regulation</keyword>
<feature type="region of interest" description="Disordered" evidence="7">
    <location>
        <begin position="1"/>
        <end position="33"/>
    </location>
</feature>
<keyword evidence="4" id="KW-0238">DNA-binding</keyword>
<dbReference type="AlphaFoldDB" id="A0A3L8DDJ7"/>
<dbReference type="InterPro" id="IPR011598">
    <property type="entry name" value="bHLH_dom"/>
</dbReference>